<gene>
    <name evidence="1" type="ORF">BBJ29_000067</name>
    <name evidence="2" type="ORF">BBP00_00000686</name>
</gene>
<dbReference type="EMBL" id="MBAD02000500">
    <property type="protein sequence ID" value="RLN66741.1"/>
    <property type="molecule type" value="Genomic_DNA"/>
</dbReference>
<dbReference type="AlphaFoldDB" id="A0A3F2S2H1"/>
<sequence>MRELVLNCKSKWDLDEEIASTGGAHFEMGSEYPETLSLLRNFMLTKIREEESKQASKYYSVVNDAPYVSHHERETIEKQVRSFVTLRARSTRLTEFVF</sequence>
<evidence type="ECO:0000313" key="4">
    <source>
        <dbReference type="Proteomes" id="UP000284657"/>
    </source>
</evidence>
<dbReference type="EMBL" id="MBDO02000008">
    <property type="protein sequence ID" value="RLN68968.1"/>
    <property type="molecule type" value="Genomic_DNA"/>
</dbReference>
<dbReference type="Proteomes" id="UP000277300">
    <property type="component" value="Unassembled WGS sequence"/>
</dbReference>
<name>A0A3F2S2H1_9STRA</name>
<evidence type="ECO:0000313" key="1">
    <source>
        <dbReference type="EMBL" id="RLN66741.1"/>
    </source>
</evidence>
<accession>A0A3F2S2H1</accession>
<dbReference type="OrthoDB" id="289273at2759"/>
<comment type="caution">
    <text evidence="2">The sequence shown here is derived from an EMBL/GenBank/DDBJ whole genome shotgun (WGS) entry which is preliminary data.</text>
</comment>
<evidence type="ECO:0000313" key="3">
    <source>
        <dbReference type="Proteomes" id="UP000277300"/>
    </source>
</evidence>
<reference evidence="3 4" key="1">
    <citation type="submission" date="2018-07" db="EMBL/GenBank/DDBJ databases">
        <title>Genome sequencing of oomycete isolates from Chile give support for New Zealand origin for Phytophthora kernoviae and make available the first Nothophytophthora sp. genome.</title>
        <authorList>
            <person name="Studholme D.J."/>
            <person name="Sanfuentes E."/>
            <person name="Panda P."/>
            <person name="Hill R."/>
            <person name="Sambles C."/>
            <person name="Grant M."/>
            <person name="Williams N.M."/>
            <person name="Mcdougal R.L."/>
        </authorList>
    </citation>
    <scope>NUCLEOTIDE SEQUENCE [LARGE SCALE GENOMIC DNA]</scope>
    <source>
        <strain evidence="2">Chile6</strain>
        <strain evidence="1">Chile7</strain>
    </source>
</reference>
<proteinExistence type="predicted"/>
<protein>
    <submittedName>
        <fullName evidence="2">Uncharacterized protein</fullName>
    </submittedName>
</protein>
<organism evidence="2 3">
    <name type="scientific">Phytophthora kernoviae</name>
    <dbReference type="NCBI Taxonomy" id="325452"/>
    <lineage>
        <taxon>Eukaryota</taxon>
        <taxon>Sar</taxon>
        <taxon>Stramenopiles</taxon>
        <taxon>Oomycota</taxon>
        <taxon>Peronosporomycetes</taxon>
        <taxon>Peronosporales</taxon>
        <taxon>Peronosporaceae</taxon>
        <taxon>Phytophthora</taxon>
    </lineage>
</organism>
<evidence type="ECO:0000313" key="2">
    <source>
        <dbReference type="EMBL" id="RLN68968.1"/>
    </source>
</evidence>
<dbReference type="Proteomes" id="UP000284657">
    <property type="component" value="Unassembled WGS sequence"/>
</dbReference>